<feature type="transmembrane region" description="Helical" evidence="1">
    <location>
        <begin position="49"/>
        <end position="67"/>
    </location>
</feature>
<dbReference type="PANTHER" id="PTHR33741:SF5">
    <property type="entry name" value="TRANSMEMBRANE PROTEIN DDB_G0269096-RELATED"/>
    <property type="match status" value="1"/>
</dbReference>
<dbReference type="PANTHER" id="PTHR33741">
    <property type="entry name" value="TRANSMEMBRANE PROTEIN DDB_G0269096-RELATED"/>
    <property type="match status" value="1"/>
</dbReference>
<comment type="caution">
    <text evidence="3">The sequence shown here is derived from an EMBL/GenBank/DDBJ whole genome shotgun (WGS) entry which is preliminary data.</text>
</comment>
<gene>
    <name evidence="3" type="ORF">WH96_01610</name>
</gene>
<dbReference type="PATRIC" id="fig|1489064.4.peg.1243"/>
<dbReference type="OrthoDB" id="9811720at2"/>
<dbReference type="Proteomes" id="UP000035444">
    <property type="component" value="Unassembled WGS sequence"/>
</dbReference>
<dbReference type="InterPro" id="IPR007065">
    <property type="entry name" value="HPP"/>
</dbReference>
<feature type="transmembrane region" description="Helical" evidence="1">
    <location>
        <begin position="24"/>
        <end position="42"/>
    </location>
</feature>
<sequence>MKNYLVKYLGKGTAVPVVPSVSHIWWSWLGALVAIGAIAWLSDQAGAPFFMAPFGASCVLVFGVPNSPLAQPRSLVLGHLLAALVGLVVLELFGADWFAMGVAVATAIALMQLTRTLHAPAGATPLVVMLEGADWTFIFTPVLSGALVILCVGLITNNLSRNRSYPEYW</sequence>
<reference evidence="3 4" key="1">
    <citation type="submission" date="2015-03" db="EMBL/GenBank/DDBJ databases">
        <title>Genome Sequence of Kiloniella spongiae MEBiC09566, isolated from a marine sponge.</title>
        <authorList>
            <person name="Shao Z."/>
            <person name="Wang L."/>
            <person name="Li X."/>
        </authorList>
    </citation>
    <scope>NUCLEOTIDE SEQUENCE [LARGE SCALE GENOMIC DNA]</scope>
    <source>
        <strain evidence="3 4">MEBiC09566</strain>
    </source>
</reference>
<feature type="transmembrane region" description="Helical" evidence="1">
    <location>
        <begin position="73"/>
        <end position="90"/>
    </location>
</feature>
<organism evidence="3 4">
    <name type="scientific">Kiloniella spongiae</name>
    <dbReference type="NCBI Taxonomy" id="1489064"/>
    <lineage>
        <taxon>Bacteria</taxon>
        <taxon>Pseudomonadati</taxon>
        <taxon>Pseudomonadota</taxon>
        <taxon>Alphaproteobacteria</taxon>
        <taxon>Rhodospirillales</taxon>
        <taxon>Kiloniellaceae</taxon>
        <taxon>Kiloniella</taxon>
    </lineage>
</organism>
<evidence type="ECO:0000313" key="4">
    <source>
        <dbReference type="Proteomes" id="UP000035444"/>
    </source>
</evidence>
<proteinExistence type="predicted"/>
<keyword evidence="1" id="KW-0472">Membrane</keyword>
<keyword evidence="4" id="KW-1185">Reference proteome</keyword>
<dbReference type="InterPro" id="IPR058581">
    <property type="entry name" value="TM_HPP"/>
</dbReference>
<evidence type="ECO:0000256" key="1">
    <source>
        <dbReference type="SAM" id="Phobius"/>
    </source>
</evidence>
<protein>
    <submittedName>
        <fullName evidence="3">Membrane protein</fullName>
    </submittedName>
</protein>
<feature type="domain" description="HPP transmembrane region" evidence="2">
    <location>
        <begin position="19"/>
        <end position="166"/>
    </location>
</feature>
<dbReference type="STRING" id="1489064.WH96_01610"/>
<evidence type="ECO:0000259" key="2">
    <source>
        <dbReference type="Pfam" id="PF04982"/>
    </source>
</evidence>
<dbReference type="Pfam" id="PF04982">
    <property type="entry name" value="TM_HPP"/>
    <property type="match status" value="1"/>
</dbReference>
<keyword evidence="1" id="KW-1133">Transmembrane helix</keyword>
<evidence type="ECO:0000313" key="3">
    <source>
        <dbReference type="EMBL" id="KLN62247.1"/>
    </source>
</evidence>
<dbReference type="AlphaFoldDB" id="A0A0H2MN83"/>
<name>A0A0H2MN83_9PROT</name>
<keyword evidence="1" id="KW-0812">Transmembrane</keyword>
<feature type="transmembrane region" description="Helical" evidence="1">
    <location>
        <begin position="135"/>
        <end position="155"/>
    </location>
</feature>
<dbReference type="RefSeq" id="WP_047762373.1">
    <property type="nucleotide sequence ID" value="NZ_LAQL01000002.1"/>
</dbReference>
<dbReference type="EMBL" id="LAQL01000002">
    <property type="protein sequence ID" value="KLN62247.1"/>
    <property type="molecule type" value="Genomic_DNA"/>
</dbReference>
<accession>A0A0H2MN83</accession>